<dbReference type="PANTHER" id="PTHR43794:SF11">
    <property type="entry name" value="AMIDOHYDROLASE-RELATED DOMAIN-CONTAINING PROTEIN"/>
    <property type="match status" value="1"/>
</dbReference>
<feature type="domain" description="Amidohydrolase-related" evidence="4">
    <location>
        <begin position="64"/>
        <end position="412"/>
    </location>
</feature>
<keyword evidence="1" id="KW-0479">Metal-binding</keyword>
<name>A0A0F9N7M9_9ZZZZ</name>
<dbReference type="FunFam" id="3.20.20.140:FF:000014">
    <property type="entry name" value="5-methylthioadenosine/S-adenosylhomocysteine deaminase"/>
    <property type="match status" value="1"/>
</dbReference>
<gene>
    <name evidence="5" type="ORF">LCGC14_1369880</name>
</gene>
<dbReference type="EMBL" id="LAZR01008640">
    <property type="protein sequence ID" value="KKM77457.1"/>
    <property type="molecule type" value="Genomic_DNA"/>
</dbReference>
<proteinExistence type="inferred from homology"/>
<dbReference type="SUPFAM" id="SSF51556">
    <property type="entry name" value="Metallo-dependent hydrolases"/>
    <property type="match status" value="1"/>
</dbReference>
<reference evidence="5" key="1">
    <citation type="journal article" date="2015" name="Nature">
        <title>Complex archaea that bridge the gap between prokaryotes and eukaryotes.</title>
        <authorList>
            <person name="Spang A."/>
            <person name="Saw J.H."/>
            <person name="Jorgensen S.L."/>
            <person name="Zaremba-Niedzwiedzka K."/>
            <person name="Martijn J."/>
            <person name="Lind A.E."/>
            <person name="van Eijk R."/>
            <person name="Schleper C."/>
            <person name="Guy L."/>
            <person name="Ettema T.J."/>
        </authorList>
    </citation>
    <scope>NUCLEOTIDE SEQUENCE</scope>
</reference>
<protein>
    <recommendedName>
        <fullName evidence="4">Amidohydrolase-related domain-containing protein</fullName>
    </recommendedName>
</protein>
<dbReference type="HAMAP" id="MF_01281">
    <property type="entry name" value="MTA_SAH_deamin"/>
    <property type="match status" value="1"/>
</dbReference>
<sequence>MNLMENVDLIIHSRWIVPVTDSATILQNHAIVVKDSRIVALLPQAEAKQQYVAESVHNMGEHCLIPGLINNHAHTAMSLFRGLADDLPLMTWLNDHIWPAEAEFVGDQFVESGSSLAIAEMIRGGTTCFNDMYFFPDATARIVDKSGLRATLGMVIIEFPTNWASNVDDYLYKGQQLHDRYRNHSRIQTSYAPHAPYTVANSTFEKIMINAEEMDLPIHMHIHETKGEIEQSLSEFGVRPLQRLKDLGLLTPRLIAVHMTQLTDEEITWCADAAINVAHCPESNLKLASGFCPVAKLDNAGVNVTIGTDGAASNNDLDMFAEMRQAALLAKAVSGDASAVPAHRALAMATINAAKALGLDKEIGSLEIGKQADIVAVNLSDLETQPLLNVVSQLVYAASRDKVTDVWVAGKQLLRSRKLTTLNESTIIDDAQNWAQKIGQKSI</sequence>
<dbReference type="NCBIfam" id="NF006549">
    <property type="entry name" value="PRK09045.1"/>
    <property type="match status" value="1"/>
</dbReference>
<accession>A0A0F9N7M9</accession>
<dbReference type="PANTHER" id="PTHR43794">
    <property type="entry name" value="AMINOHYDROLASE SSNA-RELATED"/>
    <property type="match status" value="1"/>
</dbReference>
<dbReference type="Gene3D" id="2.30.40.10">
    <property type="entry name" value="Urease, subunit C, domain 1"/>
    <property type="match status" value="1"/>
</dbReference>
<dbReference type="InterPro" id="IPR032466">
    <property type="entry name" value="Metal_Hydrolase"/>
</dbReference>
<dbReference type="SUPFAM" id="SSF51338">
    <property type="entry name" value="Composite domain of metallo-dependent hydrolases"/>
    <property type="match status" value="1"/>
</dbReference>
<evidence type="ECO:0000256" key="2">
    <source>
        <dbReference type="ARBA" id="ARBA00022801"/>
    </source>
</evidence>
<dbReference type="AlphaFoldDB" id="A0A0F9N7M9"/>
<dbReference type="Pfam" id="PF01979">
    <property type="entry name" value="Amidohydro_1"/>
    <property type="match status" value="1"/>
</dbReference>
<keyword evidence="3" id="KW-0862">Zinc</keyword>
<dbReference type="GO" id="GO:0019239">
    <property type="term" value="F:deaminase activity"/>
    <property type="evidence" value="ECO:0007669"/>
    <property type="project" value="InterPro"/>
</dbReference>
<dbReference type="InterPro" id="IPR011059">
    <property type="entry name" value="Metal-dep_hydrolase_composite"/>
</dbReference>
<evidence type="ECO:0000256" key="1">
    <source>
        <dbReference type="ARBA" id="ARBA00022723"/>
    </source>
</evidence>
<dbReference type="GO" id="GO:0016814">
    <property type="term" value="F:hydrolase activity, acting on carbon-nitrogen (but not peptide) bonds, in cyclic amidines"/>
    <property type="evidence" value="ECO:0007669"/>
    <property type="project" value="UniProtKB-ARBA"/>
</dbReference>
<dbReference type="InterPro" id="IPR006680">
    <property type="entry name" value="Amidohydro-rel"/>
</dbReference>
<dbReference type="InterPro" id="IPR023512">
    <property type="entry name" value="Deaminase_MtaD/DadD"/>
</dbReference>
<dbReference type="InterPro" id="IPR050287">
    <property type="entry name" value="MTA/SAH_deaminase"/>
</dbReference>
<keyword evidence="2" id="KW-0378">Hydrolase</keyword>
<dbReference type="Gene3D" id="3.20.20.140">
    <property type="entry name" value="Metal-dependent hydrolases"/>
    <property type="match status" value="1"/>
</dbReference>
<organism evidence="5">
    <name type="scientific">marine sediment metagenome</name>
    <dbReference type="NCBI Taxonomy" id="412755"/>
    <lineage>
        <taxon>unclassified sequences</taxon>
        <taxon>metagenomes</taxon>
        <taxon>ecological metagenomes</taxon>
    </lineage>
</organism>
<dbReference type="CDD" id="cd01298">
    <property type="entry name" value="ATZ_TRZ_like"/>
    <property type="match status" value="1"/>
</dbReference>
<dbReference type="GO" id="GO:0046872">
    <property type="term" value="F:metal ion binding"/>
    <property type="evidence" value="ECO:0007669"/>
    <property type="project" value="UniProtKB-KW"/>
</dbReference>
<comment type="caution">
    <text evidence="5">The sequence shown here is derived from an EMBL/GenBank/DDBJ whole genome shotgun (WGS) entry which is preliminary data.</text>
</comment>
<evidence type="ECO:0000313" key="5">
    <source>
        <dbReference type="EMBL" id="KKM77457.1"/>
    </source>
</evidence>
<evidence type="ECO:0000259" key="4">
    <source>
        <dbReference type="Pfam" id="PF01979"/>
    </source>
</evidence>
<evidence type="ECO:0000256" key="3">
    <source>
        <dbReference type="ARBA" id="ARBA00022833"/>
    </source>
</evidence>